<dbReference type="PROSITE" id="PS51257">
    <property type="entry name" value="PROKAR_LIPOPROTEIN"/>
    <property type="match status" value="1"/>
</dbReference>
<dbReference type="RefSeq" id="WP_377912697.1">
    <property type="nucleotide sequence ID" value="NZ_JBHSKS010000003.1"/>
</dbReference>
<name>A0ABW0BUN2_9BACT</name>
<accession>A0ABW0BUN2</accession>
<keyword evidence="4" id="KW-1185">Reference proteome</keyword>
<evidence type="ECO:0000259" key="2">
    <source>
        <dbReference type="Pfam" id="PF14344"/>
    </source>
</evidence>
<evidence type="ECO:0000313" key="4">
    <source>
        <dbReference type="Proteomes" id="UP001596163"/>
    </source>
</evidence>
<comment type="caution">
    <text evidence="3">The sequence shown here is derived from an EMBL/GenBank/DDBJ whole genome shotgun (WGS) entry which is preliminary data.</text>
</comment>
<reference evidence="4" key="1">
    <citation type="journal article" date="2019" name="Int. J. Syst. Evol. Microbiol.">
        <title>The Global Catalogue of Microorganisms (GCM) 10K type strain sequencing project: providing services to taxonomists for standard genome sequencing and annotation.</title>
        <authorList>
            <consortium name="The Broad Institute Genomics Platform"/>
            <consortium name="The Broad Institute Genome Sequencing Center for Infectious Disease"/>
            <person name="Wu L."/>
            <person name="Ma J."/>
        </authorList>
    </citation>
    <scope>NUCLEOTIDE SEQUENCE [LARGE SCALE GENOMIC DNA]</scope>
    <source>
        <strain evidence="4">CGMCC 1.7030</strain>
    </source>
</reference>
<evidence type="ECO:0000313" key="3">
    <source>
        <dbReference type="EMBL" id="MFC5191030.1"/>
    </source>
</evidence>
<feature type="signal peptide" evidence="1">
    <location>
        <begin position="1"/>
        <end position="26"/>
    </location>
</feature>
<feature type="domain" description="DUF4397" evidence="2">
    <location>
        <begin position="41"/>
        <end position="155"/>
    </location>
</feature>
<dbReference type="Proteomes" id="UP001596163">
    <property type="component" value="Unassembled WGS sequence"/>
</dbReference>
<feature type="chain" id="PRO_5045731605" evidence="1">
    <location>
        <begin position="27"/>
        <end position="237"/>
    </location>
</feature>
<dbReference type="Pfam" id="PF14344">
    <property type="entry name" value="DUF4397"/>
    <property type="match status" value="1"/>
</dbReference>
<proteinExistence type="predicted"/>
<dbReference type="InterPro" id="IPR025510">
    <property type="entry name" value="DUF4397"/>
</dbReference>
<gene>
    <name evidence="3" type="ORF">ACFPIK_04580</name>
</gene>
<organism evidence="3 4">
    <name type="scientific">Algoriphagus aquatilis</name>
    <dbReference type="NCBI Taxonomy" id="490186"/>
    <lineage>
        <taxon>Bacteria</taxon>
        <taxon>Pseudomonadati</taxon>
        <taxon>Bacteroidota</taxon>
        <taxon>Cytophagia</taxon>
        <taxon>Cytophagales</taxon>
        <taxon>Cyclobacteriaceae</taxon>
        <taxon>Algoriphagus</taxon>
    </lineage>
</organism>
<dbReference type="EMBL" id="JBHSKS010000003">
    <property type="protein sequence ID" value="MFC5191030.1"/>
    <property type="molecule type" value="Genomic_DNA"/>
</dbReference>
<sequence>MNFSKNPMLKSGLFAAMTLLSGLMLTGCLSDLEAPQLPPAAYVSIYQGSPDAPALDIFANANRVTNMPLNYSEVLAYSAFYPGNRTFRIAPFNSATSLVEKQFPLVADSVYSFFVVQEGEAVNAILAEDVWTEPATNRIRLRLVNLSPDAGELSLQAGEAAADLVSGVDFKEVTAFKDLPSGNTTLRIKSSTGATLITSGTLELRSKRVYTLIVRGKKSEASGDKKLDIQLITNYIY</sequence>
<keyword evidence="1" id="KW-0732">Signal</keyword>
<evidence type="ECO:0000256" key="1">
    <source>
        <dbReference type="SAM" id="SignalP"/>
    </source>
</evidence>
<protein>
    <submittedName>
        <fullName evidence="3">DUF4397 domain-containing protein</fullName>
    </submittedName>
</protein>